<feature type="transmembrane region" description="Helical" evidence="1">
    <location>
        <begin position="183"/>
        <end position="204"/>
    </location>
</feature>
<dbReference type="STRING" id="1321606.SAMD00020551_3800"/>
<dbReference type="PANTHER" id="PTHR14969">
    <property type="entry name" value="SPHINGOSINE-1-PHOSPHATE PHOSPHOHYDROLASE"/>
    <property type="match status" value="1"/>
</dbReference>
<evidence type="ECO:0000313" key="4">
    <source>
        <dbReference type="Proteomes" id="UP000031014"/>
    </source>
</evidence>
<feature type="transmembrane region" description="Helical" evidence="1">
    <location>
        <begin position="55"/>
        <end position="79"/>
    </location>
</feature>
<dbReference type="RefSeq" id="WP_041967283.1">
    <property type="nucleotide sequence ID" value="NZ_BASE01000089.1"/>
</dbReference>
<dbReference type="Proteomes" id="UP000031014">
    <property type="component" value="Unassembled WGS sequence"/>
</dbReference>
<feature type="transmembrane region" description="Helical" evidence="1">
    <location>
        <begin position="86"/>
        <end position="103"/>
    </location>
</feature>
<keyword evidence="4" id="KW-1185">Reference proteome</keyword>
<dbReference type="PANTHER" id="PTHR14969:SF13">
    <property type="entry name" value="AT30094P"/>
    <property type="match status" value="1"/>
</dbReference>
<dbReference type="InterPro" id="IPR036938">
    <property type="entry name" value="PAP2/HPO_sf"/>
</dbReference>
<feature type="domain" description="Phosphatidic acid phosphatase type 2/haloperoxidase" evidence="2">
    <location>
        <begin position="84"/>
        <end position="198"/>
    </location>
</feature>
<dbReference type="SMART" id="SM00014">
    <property type="entry name" value="acidPPc"/>
    <property type="match status" value="1"/>
</dbReference>
<keyword evidence="1" id="KW-0472">Membrane</keyword>
<dbReference type="AlphaFoldDB" id="A0A0A8X6T7"/>
<organism evidence="3 4">
    <name type="scientific">Mesobacillus selenatarsenatis (strain DSM 18680 / JCM 14380 / FERM P-15431 / SF-1)</name>
    <dbReference type="NCBI Taxonomy" id="1321606"/>
    <lineage>
        <taxon>Bacteria</taxon>
        <taxon>Bacillati</taxon>
        <taxon>Bacillota</taxon>
        <taxon>Bacilli</taxon>
        <taxon>Bacillales</taxon>
        <taxon>Bacillaceae</taxon>
        <taxon>Mesobacillus</taxon>
    </lineage>
</organism>
<feature type="transmembrane region" description="Helical" evidence="1">
    <location>
        <begin position="123"/>
        <end position="145"/>
    </location>
</feature>
<feature type="transmembrane region" description="Helical" evidence="1">
    <location>
        <begin position="157"/>
        <end position="177"/>
    </location>
</feature>
<dbReference type="Pfam" id="PF01569">
    <property type="entry name" value="PAP2"/>
    <property type="match status" value="1"/>
</dbReference>
<dbReference type="CDD" id="cd03392">
    <property type="entry name" value="PAP2_like_2"/>
    <property type="match status" value="1"/>
</dbReference>
<dbReference type="SUPFAM" id="SSF48317">
    <property type="entry name" value="Acid phosphatase/Vanadium-dependent haloperoxidase"/>
    <property type="match status" value="1"/>
</dbReference>
<comment type="caution">
    <text evidence="3">The sequence shown here is derived from an EMBL/GenBank/DDBJ whole genome shotgun (WGS) entry which is preliminary data.</text>
</comment>
<reference evidence="3 4" key="1">
    <citation type="submission" date="2013-06" db="EMBL/GenBank/DDBJ databases">
        <title>Whole genome shotgun sequence of Bacillus selenatarsenatis SF-1.</title>
        <authorList>
            <person name="Kuroda M."/>
            <person name="Sei K."/>
            <person name="Yamashita M."/>
            <person name="Ike M."/>
        </authorList>
    </citation>
    <scope>NUCLEOTIDE SEQUENCE [LARGE SCALE GENOMIC DNA]</scope>
    <source>
        <strain evidence="3 4">SF-1</strain>
    </source>
</reference>
<gene>
    <name evidence="3" type="ORF">SAMD00020551_3800</name>
</gene>
<evidence type="ECO:0000259" key="2">
    <source>
        <dbReference type="SMART" id="SM00014"/>
    </source>
</evidence>
<dbReference type="InterPro" id="IPR000326">
    <property type="entry name" value="PAP2/HPO"/>
</dbReference>
<accession>A0A0A8X6T7</accession>
<keyword evidence="1" id="KW-0812">Transmembrane</keyword>
<dbReference type="EMBL" id="BASE01000089">
    <property type="protein sequence ID" value="GAM15643.1"/>
    <property type="molecule type" value="Genomic_DNA"/>
</dbReference>
<proteinExistence type="predicted"/>
<keyword evidence="1" id="KW-1133">Transmembrane helix</keyword>
<sequence length="215" mass="24679">MKFNLQLLIAFFGSLFGFIVMSYLVQAEHLVMFDRVVMDRVQGLDAEGLTAAMKFFTYIGSLKFIVILTIPIFLFLFYVLKLRLEILVFLSVVYIAPILNRLLKLYFHRARPDFNMLIEIGGYSFPSGHAMNAFSFYSILAFLLWRHVPTRMGRIAVILLSTFMIIAIGLSRVYLGVHYPSDIIGGFLASGIWVAAVIWFFQGYKEKLEIPKRAH</sequence>
<name>A0A0A8X6T7_MESS1</name>
<evidence type="ECO:0000256" key="1">
    <source>
        <dbReference type="SAM" id="Phobius"/>
    </source>
</evidence>
<protein>
    <submittedName>
        <fullName evidence="3">Membrane-associated phospholipid phosphatase</fullName>
    </submittedName>
</protein>
<evidence type="ECO:0000313" key="3">
    <source>
        <dbReference type="EMBL" id="GAM15643.1"/>
    </source>
</evidence>
<dbReference type="Gene3D" id="1.20.144.10">
    <property type="entry name" value="Phosphatidic acid phosphatase type 2/haloperoxidase"/>
    <property type="match status" value="2"/>
</dbReference>